<dbReference type="PROSITE" id="PS50929">
    <property type="entry name" value="ABC_TM1F"/>
    <property type="match status" value="1"/>
</dbReference>
<dbReference type="GO" id="GO:0006813">
    <property type="term" value="P:potassium ion transport"/>
    <property type="evidence" value="ECO:0007669"/>
    <property type="project" value="UniProtKB-KW"/>
</dbReference>
<evidence type="ECO:0000256" key="8">
    <source>
        <dbReference type="ARBA" id="ARBA00022840"/>
    </source>
</evidence>
<evidence type="ECO:0000259" key="19">
    <source>
        <dbReference type="PROSITE" id="PS50893"/>
    </source>
</evidence>
<keyword evidence="13" id="KW-0496">Mitochondrion</keyword>
<evidence type="ECO:0000256" key="10">
    <source>
        <dbReference type="ARBA" id="ARBA00022958"/>
    </source>
</evidence>
<dbReference type="GO" id="GO:0015421">
    <property type="term" value="F:ABC-type oligopeptide transporter activity"/>
    <property type="evidence" value="ECO:0007669"/>
    <property type="project" value="TreeGrafter"/>
</dbReference>
<dbReference type="InterPro" id="IPR011527">
    <property type="entry name" value="ABC1_TM_dom"/>
</dbReference>
<dbReference type="Gene3D" id="3.40.50.300">
    <property type="entry name" value="P-loop containing nucleotide triphosphate hydrolases"/>
    <property type="match status" value="1"/>
</dbReference>
<dbReference type="GO" id="GO:0090374">
    <property type="term" value="P:oligopeptide export from mitochondrion"/>
    <property type="evidence" value="ECO:0007669"/>
    <property type="project" value="TreeGrafter"/>
</dbReference>
<dbReference type="InterPro" id="IPR003439">
    <property type="entry name" value="ABC_transporter-like_ATP-bd"/>
</dbReference>
<reference evidence="21" key="1">
    <citation type="submission" date="2016-01" db="EMBL/GenBank/DDBJ databases">
        <title>Reference transcriptome for the parasite Schistocephalus solidus: insights into the molecular evolution of parasitism.</title>
        <authorList>
            <person name="Hebert F.O."/>
            <person name="Grambauer S."/>
            <person name="Barber I."/>
            <person name="Landry C.R."/>
            <person name="Aubin-Horth N."/>
        </authorList>
    </citation>
    <scope>NUCLEOTIDE SEQUENCE</scope>
</reference>
<feature type="transmembrane region" description="Helical" evidence="18">
    <location>
        <begin position="69"/>
        <end position="89"/>
    </location>
</feature>
<evidence type="ECO:0000256" key="5">
    <source>
        <dbReference type="ARBA" id="ARBA00022692"/>
    </source>
</evidence>
<feature type="transmembrane region" description="Helical" evidence="18">
    <location>
        <begin position="282"/>
        <end position="309"/>
    </location>
</feature>
<evidence type="ECO:0000256" key="4">
    <source>
        <dbReference type="ARBA" id="ARBA00022538"/>
    </source>
</evidence>
<evidence type="ECO:0000256" key="11">
    <source>
        <dbReference type="ARBA" id="ARBA00022989"/>
    </source>
</evidence>
<dbReference type="PROSITE" id="PS00211">
    <property type="entry name" value="ABC_TRANSPORTER_1"/>
    <property type="match status" value="1"/>
</dbReference>
<proteinExistence type="inferred from homology"/>
<name>A0A0X3PQL6_SCHSO</name>
<keyword evidence="6" id="KW-0547">Nucleotide-binding</keyword>
<organism evidence="21">
    <name type="scientific">Schistocephalus solidus</name>
    <name type="common">Tapeworm</name>
    <dbReference type="NCBI Taxonomy" id="70667"/>
    <lineage>
        <taxon>Eukaryota</taxon>
        <taxon>Metazoa</taxon>
        <taxon>Spiralia</taxon>
        <taxon>Lophotrochozoa</taxon>
        <taxon>Platyhelminthes</taxon>
        <taxon>Cestoda</taxon>
        <taxon>Eucestoda</taxon>
        <taxon>Diphyllobothriidea</taxon>
        <taxon>Diphyllobothriidae</taxon>
        <taxon>Schistocephalus</taxon>
    </lineage>
</organism>
<dbReference type="SMART" id="SM00382">
    <property type="entry name" value="AAA"/>
    <property type="match status" value="1"/>
</dbReference>
<dbReference type="GO" id="GO:0005524">
    <property type="term" value="F:ATP binding"/>
    <property type="evidence" value="ECO:0007669"/>
    <property type="project" value="UniProtKB-KW"/>
</dbReference>
<dbReference type="GO" id="GO:0005743">
    <property type="term" value="C:mitochondrial inner membrane"/>
    <property type="evidence" value="ECO:0007669"/>
    <property type="project" value="UniProtKB-SubCell"/>
</dbReference>
<keyword evidence="4" id="KW-0633">Potassium transport</keyword>
<evidence type="ECO:0000256" key="6">
    <source>
        <dbReference type="ARBA" id="ARBA00022741"/>
    </source>
</evidence>
<dbReference type="AlphaFoldDB" id="A0A0X3PQL6"/>
<keyword evidence="9" id="KW-0809">Transit peptide</keyword>
<evidence type="ECO:0000256" key="18">
    <source>
        <dbReference type="SAM" id="Phobius"/>
    </source>
</evidence>
<dbReference type="InterPro" id="IPR017871">
    <property type="entry name" value="ABC_transporter-like_CS"/>
</dbReference>
<evidence type="ECO:0000256" key="12">
    <source>
        <dbReference type="ARBA" id="ARBA00023065"/>
    </source>
</evidence>
<evidence type="ECO:0000256" key="16">
    <source>
        <dbReference type="ARBA" id="ARBA00041416"/>
    </source>
</evidence>
<protein>
    <recommendedName>
        <fullName evidence="15">Mitochondrial potassium channel ATP-binding subunit</fullName>
    </recommendedName>
    <alternativeName>
        <fullName evidence="17">ATP-binding cassette sub-family B member 8, mitochondrial</fullName>
    </alternativeName>
    <alternativeName>
        <fullName evidence="16">Mitochondrial sulfonylurea-receptor</fullName>
    </alternativeName>
</protein>
<dbReference type="CDD" id="cd18574">
    <property type="entry name" value="ABC_6TM_ABCB8_like"/>
    <property type="match status" value="1"/>
</dbReference>
<evidence type="ECO:0000256" key="17">
    <source>
        <dbReference type="ARBA" id="ARBA00042968"/>
    </source>
</evidence>
<keyword evidence="10" id="KW-0630">Potassium</keyword>
<keyword evidence="14 18" id="KW-0472">Membrane</keyword>
<evidence type="ECO:0000256" key="1">
    <source>
        <dbReference type="ARBA" id="ARBA00004448"/>
    </source>
</evidence>
<dbReference type="EMBL" id="GEEE01013749">
    <property type="protein sequence ID" value="JAP49476.1"/>
    <property type="molecule type" value="Transcribed_RNA"/>
</dbReference>
<comment type="subcellular location">
    <subcellularLocation>
        <location evidence="1">Mitochondrion inner membrane</location>
        <topology evidence="1">Multi-pass membrane protein</topology>
    </subcellularLocation>
</comment>
<dbReference type="PANTHER" id="PTHR43394">
    <property type="entry name" value="ATP-DEPENDENT PERMEASE MDL1, MITOCHONDRIAL"/>
    <property type="match status" value="1"/>
</dbReference>
<evidence type="ECO:0000256" key="3">
    <source>
        <dbReference type="ARBA" id="ARBA00022448"/>
    </source>
</evidence>
<dbReference type="InterPro" id="IPR036640">
    <property type="entry name" value="ABC1_TM_sf"/>
</dbReference>
<dbReference type="InterPro" id="IPR027417">
    <property type="entry name" value="P-loop_NTPase"/>
</dbReference>
<feature type="domain" description="ABC transmembrane type-1" evidence="20">
    <location>
        <begin position="147"/>
        <end position="434"/>
    </location>
</feature>
<dbReference type="PROSITE" id="PS50893">
    <property type="entry name" value="ABC_TRANSPORTER_2"/>
    <property type="match status" value="1"/>
</dbReference>
<feature type="non-terminal residue" evidence="21">
    <location>
        <position position="1"/>
    </location>
</feature>
<dbReference type="SUPFAM" id="SSF52540">
    <property type="entry name" value="P-loop containing nucleoside triphosphate hydrolases"/>
    <property type="match status" value="1"/>
</dbReference>
<feature type="domain" description="ABC transporter" evidence="19">
    <location>
        <begin position="480"/>
        <end position="722"/>
    </location>
</feature>
<evidence type="ECO:0000256" key="2">
    <source>
        <dbReference type="ARBA" id="ARBA00007577"/>
    </source>
</evidence>
<sequence length="730" mass="79016">AFIIFIITFCHSSAIVDPYMAIVIMNLARGTVNLLRNRLVFRPTNLRLSNAANPSFSRLCKAHLKKYKVTYTAITLGVAGAGLLGAVTLPKLAINCKFLEPIPVSAEALPPSPSTNKSISDESADTTDSVSLGCVFALTWADLPFILMALVGAFGAAYFNIRIPLLLGDLVNMLAKLSSSPSSPLSSLQAPSIRLCGAYSLQSLCTFAYIGFLATVGERVSSRLRCMLFERLIFQKVTFFDKTTTSWLLDRTVADVQAFKSAFKASISQGLRSGAQIIGSTVAMYIISPTLCAALIGCLPLVFLVGSLIGHQLRILSHQAQDQDEVATEVASETFMHIRSVKSLTMEPTMMASYSKEVTYAGHLHEILGYGIGCFQGLSNFVLNGVVLGVLYLGGNLIARNELEAGQLMSFLVATQSVHRSLTQISLLFGSIVRGMSAATRIAKVLSLPGPDEARSFVEGLSDLPKLPNSPLTPLTAPTIKFENVSFAYPSRPSAIVFENLDFEIPGAKVVALVGESGAGKSTVLALLERFYDPTSGRIVIDGVDLRDFSLSTLRGRLLGYISQEPEVFHTTVYENIRCAQPQASDKEVRTATELAQADSFIRHQLPEGYATTIGGGSSTSSVGLSGGQRQRLVIARAVLKNAPILLLDEATSALDAESEFQVQSALQQAMFGRTVLIVAHRLSTIRRADLIYVMHKGRIVEKGTHEELLQLKGRYFELLQRQGEKETLS</sequence>
<keyword evidence="3" id="KW-0813">Transport</keyword>
<keyword evidence="8 21" id="KW-0067">ATP-binding</keyword>
<evidence type="ECO:0000256" key="13">
    <source>
        <dbReference type="ARBA" id="ARBA00023128"/>
    </source>
</evidence>
<keyword evidence="5 18" id="KW-0812">Transmembrane</keyword>
<dbReference type="FunFam" id="3.40.50.300:FF:000218">
    <property type="entry name" value="Multidrug ABC transporter ATP-binding protein"/>
    <property type="match status" value="1"/>
</dbReference>
<keyword evidence="12" id="KW-0406">Ion transport</keyword>
<evidence type="ECO:0000313" key="21">
    <source>
        <dbReference type="EMBL" id="JAP49476.1"/>
    </source>
</evidence>
<dbReference type="PANTHER" id="PTHR43394:SF17">
    <property type="entry name" value="MITOCHONDRIAL POTASSIUM CHANNEL ATP-BINDING SUBUNIT"/>
    <property type="match status" value="1"/>
</dbReference>
<evidence type="ECO:0000259" key="20">
    <source>
        <dbReference type="PROSITE" id="PS50929"/>
    </source>
</evidence>
<evidence type="ECO:0000256" key="15">
    <source>
        <dbReference type="ARBA" id="ARBA00040439"/>
    </source>
</evidence>
<feature type="transmembrane region" description="Helical" evidence="18">
    <location>
        <begin position="6"/>
        <end position="28"/>
    </location>
</feature>
<dbReference type="Pfam" id="PF00664">
    <property type="entry name" value="ABC_membrane"/>
    <property type="match status" value="1"/>
</dbReference>
<evidence type="ECO:0000256" key="7">
    <source>
        <dbReference type="ARBA" id="ARBA00022792"/>
    </source>
</evidence>
<comment type="similarity">
    <text evidence="2">Belongs to the ABC transporter superfamily. ABCB family. Multidrug resistance exporter (TC 3.A.1.201) subfamily.</text>
</comment>
<evidence type="ECO:0000256" key="9">
    <source>
        <dbReference type="ARBA" id="ARBA00022946"/>
    </source>
</evidence>
<feature type="transmembrane region" description="Helical" evidence="18">
    <location>
        <begin position="145"/>
        <end position="167"/>
    </location>
</feature>
<dbReference type="InterPro" id="IPR003593">
    <property type="entry name" value="AAA+_ATPase"/>
</dbReference>
<dbReference type="SUPFAM" id="SSF90123">
    <property type="entry name" value="ABC transporter transmembrane region"/>
    <property type="match status" value="1"/>
</dbReference>
<dbReference type="Gene3D" id="1.20.1560.10">
    <property type="entry name" value="ABC transporter type 1, transmembrane domain"/>
    <property type="match status" value="1"/>
</dbReference>
<dbReference type="InterPro" id="IPR039421">
    <property type="entry name" value="Type_1_exporter"/>
</dbReference>
<keyword evidence="7" id="KW-0999">Mitochondrion inner membrane</keyword>
<keyword evidence="11 18" id="KW-1133">Transmembrane helix</keyword>
<dbReference type="Pfam" id="PF00005">
    <property type="entry name" value="ABC_tran"/>
    <property type="match status" value="1"/>
</dbReference>
<evidence type="ECO:0000256" key="14">
    <source>
        <dbReference type="ARBA" id="ARBA00023136"/>
    </source>
</evidence>
<dbReference type="GO" id="GO:0016887">
    <property type="term" value="F:ATP hydrolysis activity"/>
    <property type="evidence" value="ECO:0007669"/>
    <property type="project" value="InterPro"/>
</dbReference>
<gene>
    <name evidence="21" type="primary">ABCB8</name>
    <name evidence="21" type="ORF">TR87023</name>
</gene>
<accession>A0A0X3PQL6</accession>